<sequence>MNLNKIGVIDEEPDEHFDDSQSGELTKQKELKLKKELEEQEMREVRPPHRLAQEESDALVPNKPFLERNEEWGLKTIEKKQRIARELKEREETPISPPSPYEPISDQVGDNWKEETSGVQSHLHRQVVVLYLLASLKR</sequence>
<feature type="compositionally biased region" description="Basic and acidic residues" evidence="1">
    <location>
        <begin position="26"/>
        <end position="53"/>
    </location>
</feature>
<dbReference type="Proteomes" id="UP001281761">
    <property type="component" value="Unassembled WGS sequence"/>
</dbReference>
<feature type="region of interest" description="Disordered" evidence="1">
    <location>
        <begin position="88"/>
        <end position="117"/>
    </location>
</feature>
<accession>A0ABQ9X388</accession>
<reference evidence="2 3" key="1">
    <citation type="journal article" date="2022" name="bioRxiv">
        <title>Genomics of Preaxostyla Flagellates Illuminates Evolutionary Transitions and the Path Towards Mitochondrial Loss.</title>
        <authorList>
            <person name="Novak L.V.F."/>
            <person name="Treitli S.C."/>
            <person name="Pyrih J."/>
            <person name="Halakuc P."/>
            <person name="Pipaliya S.V."/>
            <person name="Vacek V."/>
            <person name="Brzon O."/>
            <person name="Soukal P."/>
            <person name="Eme L."/>
            <person name="Dacks J.B."/>
            <person name="Karnkowska A."/>
            <person name="Elias M."/>
            <person name="Hampl V."/>
        </authorList>
    </citation>
    <scope>NUCLEOTIDE SEQUENCE [LARGE SCALE GENOMIC DNA]</scope>
    <source>
        <strain evidence="2">NAU3</strain>
        <tissue evidence="2">Gut</tissue>
    </source>
</reference>
<name>A0ABQ9X388_9EUKA</name>
<feature type="region of interest" description="Disordered" evidence="1">
    <location>
        <begin position="1"/>
        <end position="57"/>
    </location>
</feature>
<evidence type="ECO:0000313" key="2">
    <source>
        <dbReference type="EMBL" id="KAK2946063.1"/>
    </source>
</evidence>
<organism evidence="2 3">
    <name type="scientific">Blattamonas nauphoetae</name>
    <dbReference type="NCBI Taxonomy" id="2049346"/>
    <lineage>
        <taxon>Eukaryota</taxon>
        <taxon>Metamonada</taxon>
        <taxon>Preaxostyla</taxon>
        <taxon>Oxymonadida</taxon>
        <taxon>Blattamonas</taxon>
    </lineage>
</organism>
<dbReference type="EMBL" id="JARBJD010000239">
    <property type="protein sequence ID" value="KAK2946063.1"/>
    <property type="molecule type" value="Genomic_DNA"/>
</dbReference>
<protein>
    <submittedName>
        <fullName evidence="2">Uncharacterized protein</fullName>
    </submittedName>
</protein>
<keyword evidence="3" id="KW-1185">Reference proteome</keyword>
<evidence type="ECO:0000313" key="3">
    <source>
        <dbReference type="Proteomes" id="UP001281761"/>
    </source>
</evidence>
<comment type="caution">
    <text evidence="2">The sequence shown here is derived from an EMBL/GenBank/DDBJ whole genome shotgun (WGS) entry which is preliminary data.</text>
</comment>
<evidence type="ECO:0000256" key="1">
    <source>
        <dbReference type="SAM" id="MobiDB-lite"/>
    </source>
</evidence>
<proteinExistence type="predicted"/>
<gene>
    <name evidence="2" type="ORF">BLNAU_19022</name>
</gene>